<evidence type="ECO:0000256" key="4">
    <source>
        <dbReference type="ARBA" id="ARBA00023157"/>
    </source>
</evidence>
<keyword evidence="6 11" id="KW-0326">Glycosidase</keyword>
<dbReference type="InterPro" id="IPR036434">
    <property type="entry name" value="Beta_cellobiohydrolase_sf"/>
</dbReference>
<feature type="binding site" evidence="9">
    <location>
        <position position="224"/>
    </location>
    <ligand>
        <name>substrate</name>
    </ligand>
</feature>
<evidence type="ECO:0000256" key="10">
    <source>
        <dbReference type="PROSITE-ProRule" id="PRU10057"/>
    </source>
</evidence>
<evidence type="ECO:0000256" key="2">
    <source>
        <dbReference type="ARBA" id="ARBA00022801"/>
    </source>
</evidence>
<dbReference type="PRINTS" id="PR00733">
    <property type="entry name" value="GLHYDRLASE6"/>
</dbReference>
<dbReference type="EMBL" id="CP158165">
    <property type="protein sequence ID" value="XBV25193.1"/>
    <property type="molecule type" value="Genomic_DNA"/>
</dbReference>
<accession>A0AAU7TE83</accession>
<dbReference type="InterPro" id="IPR016288">
    <property type="entry name" value="Beta_cellobiohydrolase"/>
</dbReference>
<dbReference type="PIRSF" id="PIRSF001100">
    <property type="entry name" value="Beta_cellobiohydrolase"/>
    <property type="match status" value="1"/>
</dbReference>
<feature type="active site" description="Proton donor" evidence="8 10">
    <location>
        <position position="152"/>
    </location>
</feature>
<evidence type="ECO:0000256" key="11">
    <source>
        <dbReference type="RuleBase" id="RU361186"/>
    </source>
</evidence>
<dbReference type="GO" id="GO:0030245">
    <property type="term" value="P:cellulose catabolic process"/>
    <property type="evidence" value="ECO:0007669"/>
    <property type="project" value="UniProtKB-KW"/>
</dbReference>
<name>A0AAU7TE83_9ACTN</name>
<dbReference type="GO" id="GO:0004553">
    <property type="term" value="F:hydrolase activity, hydrolyzing O-glycosyl compounds"/>
    <property type="evidence" value="ECO:0007669"/>
    <property type="project" value="InterPro"/>
</dbReference>
<evidence type="ECO:0000313" key="12">
    <source>
        <dbReference type="EMBL" id="XBV25193.1"/>
    </source>
</evidence>
<dbReference type="PANTHER" id="PTHR34876">
    <property type="match status" value="1"/>
</dbReference>
<evidence type="ECO:0000256" key="9">
    <source>
        <dbReference type="PIRSR" id="PIRSR001100-2"/>
    </source>
</evidence>
<reference evidence="12" key="1">
    <citation type="submission" date="2024-06" db="EMBL/GenBank/DDBJ databases">
        <title>Kribbella sp. strain HUAS MG21 genome sequences.</title>
        <authorList>
            <person name="Mo P."/>
        </authorList>
    </citation>
    <scope>NUCLEOTIDE SEQUENCE</scope>
    <source>
        <strain evidence="12">HUAS MG21</strain>
    </source>
</reference>
<evidence type="ECO:0000256" key="5">
    <source>
        <dbReference type="ARBA" id="ARBA00023277"/>
    </source>
</evidence>
<dbReference type="Gene3D" id="3.20.20.40">
    <property type="entry name" value="1, 4-beta cellobiohydrolase"/>
    <property type="match status" value="1"/>
</dbReference>
<evidence type="ECO:0000256" key="8">
    <source>
        <dbReference type="PIRSR" id="PIRSR001100-1"/>
    </source>
</evidence>
<dbReference type="Pfam" id="PF01341">
    <property type="entry name" value="Glyco_hydro_6"/>
    <property type="match status" value="1"/>
</dbReference>
<sequence length="320" mass="33116">MRWIVRGLVVAGLTLAAVVPAHQGAGAATTGDPTRLTSGFYVDPNSNPAVWVRNNTGDSRRTAIQNSIASKPMARWFGNWSNPIGTAVGNFVGAADDADKLPVLVAYNIPGRDACGGHSGGGAGTPAAYRAWIHDFAVAIGNRPAIVVIEPDALGDFNCMNADQIAERNGMLTYAVQQFKDLAPNTWAYLDGGNAGWVAADVMAQRLTGAGLANAHGFALNVSNYYTTAQTTEYGAAVRSRLSTPKPFVVDTSRNGNGAGDGWCNPAGRKLGVPAQTGGGAEMLLWVKVPGDSDGDCGIGAGIPAGTFSPDLAMRLINGN</sequence>
<feature type="binding site" evidence="9">
    <location>
        <position position="288"/>
    </location>
    <ligand>
        <name>substrate</name>
    </ligand>
</feature>
<feature type="binding site" evidence="9">
    <location>
        <position position="197"/>
    </location>
    <ligand>
        <name>substrate</name>
    </ligand>
</feature>
<dbReference type="AlphaFoldDB" id="A0AAU7TE83"/>
<feature type="signal peptide" evidence="11">
    <location>
        <begin position="1"/>
        <end position="27"/>
    </location>
</feature>
<keyword evidence="4" id="KW-1015">Disulfide bond</keyword>
<dbReference type="RefSeq" id="WP_350278008.1">
    <property type="nucleotide sequence ID" value="NZ_CP158165.1"/>
</dbReference>
<evidence type="ECO:0000256" key="6">
    <source>
        <dbReference type="ARBA" id="ARBA00023295"/>
    </source>
</evidence>
<feature type="active site" description="Proton acceptor" evidence="8">
    <location>
        <position position="294"/>
    </location>
</feature>
<dbReference type="PANTHER" id="PTHR34876:SF4">
    <property type="entry name" value="1,4-BETA-D-GLUCAN CELLOBIOHYDROLASE C-RELATED"/>
    <property type="match status" value="1"/>
</dbReference>
<evidence type="ECO:0000256" key="1">
    <source>
        <dbReference type="ARBA" id="ARBA00022729"/>
    </source>
</evidence>
<keyword evidence="7 11" id="KW-0624">Polysaccharide degradation</keyword>
<keyword evidence="2 11" id="KW-0378">Hydrolase</keyword>
<feature type="chain" id="PRO_5043101538" description="Glucanase" evidence="11">
    <location>
        <begin position="28"/>
        <end position="320"/>
    </location>
</feature>
<feature type="binding site" evidence="9">
    <location>
        <position position="263"/>
    </location>
    <ligand>
        <name>substrate</name>
    </ligand>
</feature>
<proteinExistence type="inferred from homology"/>
<keyword evidence="5 11" id="KW-0119">Carbohydrate metabolism</keyword>
<feature type="binding site" evidence="9">
    <location>
        <position position="76"/>
    </location>
    <ligand>
        <name>substrate</name>
    </ligand>
</feature>
<gene>
    <name evidence="12" type="ORF">ABN611_01985</name>
</gene>
<dbReference type="EC" id="3.2.1.-" evidence="11"/>
<comment type="similarity">
    <text evidence="11">Belongs to the glycosyl hydrolase family 6.</text>
</comment>
<keyword evidence="3 11" id="KW-0136">Cellulose degradation</keyword>
<dbReference type="SUPFAM" id="SSF51989">
    <property type="entry name" value="Glycosyl hydrolases family 6, cellulases"/>
    <property type="match status" value="1"/>
</dbReference>
<evidence type="ECO:0000256" key="3">
    <source>
        <dbReference type="ARBA" id="ARBA00023001"/>
    </source>
</evidence>
<keyword evidence="1 11" id="KW-0732">Signal</keyword>
<organism evidence="12">
    <name type="scientific">Kribbella sp. HUAS MG21</name>
    <dbReference type="NCBI Taxonomy" id="3160966"/>
    <lineage>
        <taxon>Bacteria</taxon>
        <taxon>Bacillati</taxon>
        <taxon>Actinomycetota</taxon>
        <taxon>Actinomycetes</taxon>
        <taxon>Propionibacteriales</taxon>
        <taxon>Kribbellaceae</taxon>
        <taxon>Kribbella</taxon>
    </lineage>
</organism>
<dbReference type="PROSITE" id="PS00656">
    <property type="entry name" value="GLYCOSYL_HYDROL_F6_2"/>
    <property type="match status" value="1"/>
</dbReference>
<protein>
    <recommendedName>
        <fullName evidence="11">Glucanase</fullName>
        <ecNumber evidence="11">3.2.1.-</ecNumber>
    </recommendedName>
</protein>
<dbReference type="InterPro" id="IPR001524">
    <property type="entry name" value="Glyco_hydro_6_CS"/>
</dbReference>
<evidence type="ECO:0000256" key="7">
    <source>
        <dbReference type="ARBA" id="ARBA00023326"/>
    </source>
</evidence>